<name>A0A174BEJ4_9FIRM</name>
<organism evidence="2 3">
    <name type="scientific">Anaerobutyricum hallii</name>
    <dbReference type="NCBI Taxonomy" id="39488"/>
    <lineage>
        <taxon>Bacteria</taxon>
        <taxon>Bacillati</taxon>
        <taxon>Bacillota</taxon>
        <taxon>Clostridia</taxon>
        <taxon>Lachnospirales</taxon>
        <taxon>Lachnospiraceae</taxon>
        <taxon>Anaerobutyricum</taxon>
    </lineage>
</organism>
<dbReference type="AlphaFoldDB" id="A0A174BEJ4"/>
<feature type="chain" id="PRO_5038443563" description="Prokaryotic membrane lipoprotein lipid attachment site profile" evidence="1">
    <location>
        <begin position="24"/>
        <end position="495"/>
    </location>
</feature>
<accession>A0A174BEJ4</accession>
<proteinExistence type="predicted"/>
<protein>
    <recommendedName>
        <fullName evidence="4">Prokaryotic membrane lipoprotein lipid attachment site profile</fullName>
    </recommendedName>
</protein>
<reference evidence="2 3" key="1">
    <citation type="submission" date="2015-09" db="EMBL/GenBank/DDBJ databases">
        <authorList>
            <consortium name="Pathogen Informatics"/>
        </authorList>
    </citation>
    <scope>NUCLEOTIDE SEQUENCE [LARGE SCALE GENOMIC DNA]</scope>
    <source>
        <strain evidence="2 3">2789STDY5834835</strain>
    </source>
</reference>
<gene>
    <name evidence="2" type="ORF">ERS852450_00958</name>
</gene>
<keyword evidence="1" id="KW-0732">Signal</keyword>
<evidence type="ECO:0000313" key="3">
    <source>
        <dbReference type="Proteomes" id="UP000095679"/>
    </source>
</evidence>
<dbReference type="Proteomes" id="UP000095679">
    <property type="component" value="Unassembled WGS sequence"/>
</dbReference>
<dbReference type="EMBL" id="CYZL01000006">
    <property type="protein sequence ID" value="CUN98048.1"/>
    <property type="molecule type" value="Genomic_DNA"/>
</dbReference>
<evidence type="ECO:0008006" key="4">
    <source>
        <dbReference type="Google" id="ProtNLM"/>
    </source>
</evidence>
<dbReference type="PROSITE" id="PS51257">
    <property type="entry name" value="PROKAR_LIPOPROTEIN"/>
    <property type="match status" value="1"/>
</dbReference>
<dbReference type="RefSeq" id="WP_055298213.1">
    <property type="nucleotide sequence ID" value="NZ_BLYK01000011.1"/>
</dbReference>
<feature type="signal peptide" evidence="1">
    <location>
        <begin position="1"/>
        <end position="23"/>
    </location>
</feature>
<evidence type="ECO:0000313" key="2">
    <source>
        <dbReference type="EMBL" id="CUN98048.1"/>
    </source>
</evidence>
<sequence length="495" mass="54826">MRKNMKKRAALLLAAMMTVSVTACGGGKTPDAPSDADLKKDVQEYITEVVDESAKISNFRVEDSGEGKNDTYEANCIVTYANDTMQYVDEFDLSYEVKDNAWNLEKCKVNSDYAEKSSQAVGADTSNAQTDSSEAAEATTEAAAATATQLSDKLEDYTFLLEGDVYQLPFAYSVLADKGWRIYSSGYYDDTKISGSSYESVTLQKDEKTIEVSIINASGNTKELKDCNIGEIQVHGNNKSAPEFSIAKGIKVGDKEDKVKEAFGSPTNVGNHDDYDLLCYGEDNSTTRIACDKNEEDDYNYDSIEIKNFVATEEDKKTETSDEVPEYLSTYVAPTELGTDPFSYNIEIENQVYTLPAPVSAFTDNGWEIASQEDSVPSGRSLSFAIKLQKDGKELEASVTNFADYQTKPENCAISSLYFYADDTKTPEVKLPGGITMKSTSADVKKWTGDKFDYTKTKSSESYYYYGNEDNGYINISCKKTVDDIMVKRETWPSK</sequence>
<evidence type="ECO:0000256" key="1">
    <source>
        <dbReference type="SAM" id="SignalP"/>
    </source>
</evidence>